<comment type="caution">
    <text evidence="2">The sequence shown here is derived from an EMBL/GenBank/DDBJ whole genome shotgun (WGS) entry which is preliminary data.</text>
</comment>
<protein>
    <submittedName>
        <fullName evidence="2">Uncharacterized protein</fullName>
    </submittedName>
</protein>
<keyword evidence="3" id="KW-1185">Reference proteome</keyword>
<proteinExistence type="predicted"/>
<sequence length="98" mass="10139">MESNASSGALRPDAAAPKRFGVDERARALAVQAELRVRAMIEDMAKVQTIDILGDAPGAEDEMVDGRGAVGQVTNAYSENSAAASRSPYSEASEAVAA</sequence>
<gene>
    <name evidence="2" type="ORF">FP2506_02365</name>
</gene>
<dbReference type="HOGENOM" id="CLU_2329662_0_0_5"/>
<accession>Q0FYE7</accession>
<dbReference type="EMBL" id="AATP01000010">
    <property type="protein sequence ID" value="EAU40048.1"/>
    <property type="molecule type" value="Genomic_DNA"/>
</dbReference>
<evidence type="ECO:0000313" key="2">
    <source>
        <dbReference type="EMBL" id="EAU40048.1"/>
    </source>
</evidence>
<organism evidence="2 3">
    <name type="scientific">Fulvimarina pelagi HTCC2506</name>
    <dbReference type="NCBI Taxonomy" id="314231"/>
    <lineage>
        <taxon>Bacteria</taxon>
        <taxon>Pseudomonadati</taxon>
        <taxon>Pseudomonadota</taxon>
        <taxon>Alphaproteobacteria</taxon>
        <taxon>Hyphomicrobiales</taxon>
        <taxon>Aurantimonadaceae</taxon>
        <taxon>Fulvimarina</taxon>
    </lineage>
</organism>
<reference evidence="2 3" key="1">
    <citation type="journal article" date="2010" name="J. Bacteriol.">
        <title>Genome sequence of Fulvimarina pelagi HTCC2506T, a Mn(II)-oxidizing alphaproteobacterium possessing an aerobic anoxygenic photosynthetic gene cluster and Xanthorhodopsin.</title>
        <authorList>
            <person name="Kang I."/>
            <person name="Oh H.M."/>
            <person name="Lim S.I."/>
            <person name="Ferriera S."/>
            <person name="Giovannoni S.J."/>
            <person name="Cho J.C."/>
        </authorList>
    </citation>
    <scope>NUCLEOTIDE SEQUENCE [LARGE SCALE GENOMIC DNA]</scope>
    <source>
        <strain evidence="2 3">HTCC2506</strain>
    </source>
</reference>
<dbReference type="AlphaFoldDB" id="Q0FYE7"/>
<dbReference type="Proteomes" id="UP000004310">
    <property type="component" value="Unassembled WGS sequence"/>
</dbReference>
<name>Q0FYE7_9HYPH</name>
<feature type="region of interest" description="Disordered" evidence="1">
    <location>
        <begin position="79"/>
        <end position="98"/>
    </location>
</feature>
<feature type="compositionally biased region" description="Polar residues" evidence="1">
    <location>
        <begin position="79"/>
        <end position="90"/>
    </location>
</feature>
<evidence type="ECO:0000256" key="1">
    <source>
        <dbReference type="SAM" id="MobiDB-lite"/>
    </source>
</evidence>
<evidence type="ECO:0000313" key="3">
    <source>
        <dbReference type="Proteomes" id="UP000004310"/>
    </source>
</evidence>